<proteinExistence type="inferred from homology"/>
<evidence type="ECO:0000313" key="13">
    <source>
        <dbReference type="EMBL" id="GAA4103501.1"/>
    </source>
</evidence>
<evidence type="ECO:0000256" key="7">
    <source>
        <dbReference type="ARBA" id="ARBA00022989"/>
    </source>
</evidence>
<evidence type="ECO:0000256" key="4">
    <source>
        <dbReference type="ARBA" id="ARBA00022481"/>
    </source>
</evidence>
<keyword evidence="4" id="KW-0488">Methylation</keyword>
<evidence type="ECO:0000259" key="12">
    <source>
        <dbReference type="Pfam" id="PF12019"/>
    </source>
</evidence>
<keyword evidence="7 11" id="KW-1133">Transmembrane helix</keyword>
<feature type="transmembrane region" description="Helical" evidence="11">
    <location>
        <begin position="6"/>
        <end position="29"/>
    </location>
</feature>
<evidence type="ECO:0000256" key="9">
    <source>
        <dbReference type="ARBA" id="ARBA00025772"/>
    </source>
</evidence>
<dbReference type="NCBIfam" id="TIGR02532">
    <property type="entry name" value="IV_pilin_GFxxxE"/>
    <property type="match status" value="1"/>
</dbReference>
<comment type="similarity">
    <text evidence="9">Belongs to the GSP H family.</text>
</comment>
<dbReference type="InterPro" id="IPR012902">
    <property type="entry name" value="N_methyl_site"/>
</dbReference>
<evidence type="ECO:0000256" key="2">
    <source>
        <dbReference type="ARBA" id="ARBA00021549"/>
    </source>
</evidence>
<dbReference type="Proteomes" id="UP001500392">
    <property type="component" value="Unassembled WGS sequence"/>
</dbReference>
<dbReference type="InterPro" id="IPR022346">
    <property type="entry name" value="T2SS_GspH"/>
</dbReference>
<dbReference type="SUPFAM" id="SSF54523">
    <property type="entry name" value="Pili subunits"/>
    <property type="match status" value="1"/>
</dbReference>
<evidence type="ECO:0000256" key="8">
    <source>
        <dbReference type="ARBA" id="ARBA00023136"/>
    </source>
</evidence>
<dbReference type="PROSITE" id="PS00409">
    <property type="entry name" value="PROKAR_NTER_METHYL"/>
    <property type="match status" value="1"/>
</dbReference>
<name>A0ABP7X324_9GAMM</name>
<keyword evidence="14" id="KW-1185">Reference proteome</keyword>
<dbReference type="Pfam" id="PF12019">
    <property type="entry name" value="GspH"/>
    <property type="match status" value="1"/>
</dbReference>
<keyword evidence="5" id="KW-0997">Cell inner membrane</keyword>
<dbReference type="EMBL" id="BAABDM010000008">
    <property type="protein sequence ID" value="GAA4103501.1"/>
    <property type="molecule type" value="Genomic_DNA"/>
</dbReference>
<evidence type="ECO:0000313" key="14">
    <source>
        <dbReference type="Proteomes" id="UP001500392"/>
    </source>
</evidence>
<gene>
    <name evidence="13" type="ORF">GCM10022414_31870</name>
</gene>
<evidence type="ECO:0000256" key="11">
    <source>
        <dbReference type="SAM" id="Phobius"/>
    </source>
</evidence>
<dbReference type="RefSeq" id="WP_344937951.1">
    <property type="nucleotide sequence ID" value="NZ_BAABDM010000008.1"/>
</dbReference>
<evidence type="ECO:0000256" key="6">
    <source>
        <dbReference type="ARBA" id="ARBA00022692"/>
    </source>
</evidence>
<sequence length="168" mass="18112">MENRGVTLIELISVLAISAVLGLVAVPALNSLIQKQQLRAAAYSLYHLLITARATAISQQNRISVWNQDGDWRSGVEVFLDSNENGQRESAETRLYAAADHENMSISGNSPVANYVSYIPNGRAAKANGAFQAGTITLCKSGVSDRYQLIISSVGRLRLQKSTTSSCP</sequence>
<dbReference type="InterPro" id="IPR045584">
    <property type="entry name" value="Pilin-like"/>
</dbReference>
<feature type="domain" description="General secretion pathway GspH" evidence="12">
    <location>
        <begin position="41"/>
        <end position="155"/>
    </location>
</feature>
<keyword evidence="8 11" id="KW-0472">Membrane</keyword>
<evidence type="ECO:0000256" key="3">
    <source>
        <dbReference type="ARBA" id="ARBA00022475"/>
    </source>
</evidence>
<reference evidence="14" key="1">
    <citation type="journal article" date="2019" name="Int. J. Syst. Evol. Microbiol.">
        <title>The Global Catalogue of Microorganisms (GCM) 10K type strain sequencing project: providing services to taxonomists for standard genome sequencing and annotation.</title>
        <authorList>
            <consortium name="The Broad Institute Genomics Platform"/>
            <consortium name="The Broad Institute Genome Sequencing Center for Infectious Disease"/>
            <person name="Wu L."/>
            <person name="Ma J."/>
        </authorList>
    </citation>
    <scope>NUCLEOTIDE SEQUENCE [LARGE SCALE GENOMIC DNA]</scope>
    <source>
        <strain evidence="14">JCM 17304</strain>
    </source>
</reference>
<accession>A0ABP7X324</accession>
<evidence type="ECO:0000256" key="5">
    <source>
        <dbReference type="ARBA" id="ARBA00022519"/>
    </source>
</evidence>
<keyword evidence="3" id="KW-1003">Cell membrane</keyword>
<keyword evidence="6 11" id="KW-0812">Transmembrane</keyword>
<dbReference type="Gene3D" id="3.55.40.10">
    <property type="entry name" value="minor pseudopilin epsh domain"/>
    <property type="match status" value="1"/>
</dbReference>
<evidence type="ECO:0000256" key="1">
    <source>
        <dbReference type="ARBA" id="ARBA00004377"/>
    </source>
</evidence>
<evidence type="ECO:0000256" key="10">
    <source>
        <dbReference type="ARBA" id="ARBA00030775"/>
    </source>
</evidence>
<comment type="subcellular location">
    <subcellularLocation>
        <location evidence="1">Cell inner membrane</location>
        <topology evidence="1">Single-pass membrane protein</topology>
    </subcellularLocation>
</comment>
<protein>
    <recommendedName>
        <fullName evidence="2">Type II secretion system protein H</fullName>
    </recommendedName>
    <alternativeName>
        <fullName evidence="10">General secretion pathway protein H</fullName>
    </alternativeName>
</protein>
<comment type="caution">
    <text evidence="13">The sequence shown here is derived from an EMBL/GenBank/DDBJ whole genome shotgun (WGS) entry which is preliminary data.</text>
</comment>
<organism evidence="13 14">
    <name type="scientific">Zhongshania borealis</name>
    <dbReference type="NCBI Taxonomy" id="889488"/>
    <lineage>
        <taxon>Bacteria</taxon>
        <taxon>Pseudomonadati</taxon>
        <taxon>Pseudomonadota</taxon>
        <taxon>Gammaproteobacteria</taxon>
        <taxon>Cellvibrionales</taxon>
        <taxon>Spongiibacteraceae</taxon>
        <taxon>Zhongshania</taxon>
    </lineage>
</organism>